<evidence type="ECO:0000256" key="4">
    <source>
        <dbReference type="ARBA" id="ARBA00022500"/>
    </source>
</evidence>
<dbReference type="Pfam" id="PF01052">
    <property type="entry name" value="FliMN_C"/>
    <property type="match status" value="1"/>
</dbReference>
<dbReference type="SUPFAM" id="SSF101801">
    <property type="entry name" value="Surface presentation of antigens (SPOA)"/>
    <property type="match status" value="1"/>
</dbReference>
<dbReference type="GO" id="GO:0006935">
    <property type="term" value="P:chemotaxis"/>
    <property type="evidence" value="ECO:0007669"/>
    <property type="project" value="UniProtKB-KW"/>
</dbReference>
<dbReference type="PRINTS" id="PR00956">
    <property type="entry name" value="FLGMOTORFLIN"/>
</dbReference>
<reference evidence="8 9" key="1">
    <citation type="submission" date="2019-01" db="EMBL/GenBank/DDBJ databases">
        <title>Draft genome sequence of Cellulomonas takizawaensis strain TKZ-21.</title>
        <authorList>
            <person name="Yamamura H."/>
            <person name="Hayashi T."/>
            <person name="Hamada M."/>
            <person name="Serisawa Y."/>
            <person name="Matsuyama K."/>
            <person name="Nakagawa Y."/>
            <person name="Otoguro M."/>
            <person name="Yanagida F."/>
            <person name="Hayakawa M."/>
        </authorList>
    </citation>
    <scope>NUCLEOTIDE SEQUENCE [LARGE SCALE GENOMIC DNA]</scope>
    <source>
        <strain evidence="8 9">NBRC12680</strain>
    </source>
</reference>
<dbReference type="InterPro" id="IPR001543">
    <property type="entry name" value="FliN-like_C"/>
</dbReference>
<dbReference type="EMBL" id="BIMR01000293">
    <property type="protein sequence ID" value="GCE78026.1"/>
    <property type="molecule type" value="Genomic_DNA"/>
</dbReference>
<proteinExistence type="inferred from homology"/>
<keyword evidence="9" id="KW-1185">Reference proteome</keyword>
<evidence type="ECO:0000256" key="1">
    <source>
        <dbReference type="ARBA" id="ARBA00004413"/>
    </source>
</evidence>
<keyword evidence="4" id="KW-0145">Chemotaxis</keyword>
<dbReference type="NCBIfam" id="TIGR02480">
    <property type="entry name" value="fliN"/>
    <property type="match status" value="1"/>
</dbReference>
<accession>A0A402DVC4</accession>
<keyword evidence="6" id="KW-0472">Membrane</keyword>
<dbReference type="InterPro" id="IPR036429">
    <property type="entry name" value="SpoA-like_sf"/>
</dbReference>
<evidence type="ECO:0000256" key="6">
    <source>
        <dbReference type="ARBA" id="ARBA00023136"/>
    </source>
</evidence>
<comment type="caution">
    <text evidence="8">The sequence shown here is derived from an EMBL/GenBank/DDBJ whole genome shotgun (WGS) entry which is preliminary data.</text>
</comment>
<evidence type="ECO:0000313" key="8">
    <source>
        <dbReference type="EMBL" id="GCE78026.1"/>
    </source>
</evidence>
<dbReference type="Gene3D" id="2.30.330.10">
    <property type="entry name" value="SpoA-like"/>
    <property type="match status" value="1"/>
</dbReference>
<evidence type="ECO:0000259" key="7">
    <source>
        <dbReference type="Pfam" id="PF01052"/>
    </source>
</evidence>
<feature type="domain" description="Flagellar motor switch protein FliN-like C-terminal" evidence="7">
    <location>
        <begin position="157"/>
        <end position="227"/>
    </location>
</feature>
<name>A0A402DVC4_9CELL</name>
<comment type="subcellular location">
    <subcellularLocation>
        <location evidence="1">Cell membrane</location>
        <topology evidence="1">Peripheral membrane protein</topology>
        <orientation evidence="1">Cytoplasmic side</orientation>
    </subcellularLocation>
</comment>
<dbReference type="RefSeq" id="WP_130782659.1">
    <property type="nucleotide sequence ID" value="NZ_BIMR01000293.1"/>
</dbReference>
<dbReference type="PANTHER" id="PTHR43484:SF1">
    <property type="entry name" value="FLAGELLAR MOTOR SWITCH PROTEIN FLIN"/>
    <property type="match status" value="1"/>
</dbReference>
<dbReference type="Proteomes" id="UP000289954">
    <property type="component" value="Unassembled WGS sequence"/>
</dbReference>
<dbReference type="PANTHER" id="PTHR43484">
    <property type="match status" value="1"/>
</dbReference>
<dbReference type="AlphaFoldDB" id="A0A402DVC4"/>
<evidence type="ECO:0000256" key="2">
    <source>
        <dbReference type="ARBA" id="ARBA00009226"/>
    </source>
</evidence>
<sequence>MTQTPTTGALVGQTAADAAAALVPSALPLAAAAATHRDVPAGSSALVASFVGSPSAELVLVAGPAVTDAVAASAVPLEVADALRPALEAAARTLGAGVLETVRSEPVERVLGDDVEVFVLQAEGAAPAAWFAVRVRGAKVATPTTSQVPTPRANLRMLYDVEMTLTAEIGRTRMSVRQVLDLAPGAVLELDRTAGSPADVLVNGRLVARGEVVVVDEVYGVRVTEIVAGNETGGTVG</sequence>
<dbReference type="InterPro" id="IPR012826">
    <property type="entry name" value="FliN"/>
</dbReference>
<dbReference type="GO" id="GO:0071973">
    <property type="term" value="P:bacterial-type flagellum-dependent cell motility"/>
    <property type="evidence" value="ECO:0007669"/>
    <property type="project" value="InterPro"/>
</dbReference>
<evidence type="ECO:0000256" key="5">
    <source>
        <dbReference type="ARBA" id="ARBA00022779"/>
    </source>
</evidence>
<evidence type="ECO:0000313" key="9">
    <source>
        <dbReference type="Proteomes" id="UP000289954"/>
    </source>
</evidence>
<dbReference type="InterPro" id="IPR051469">
    <property type="entry name" value="FliN/MopA/SpaO"/>
</dbReference>
<comment type="similarity">
    <text evidence="2">Belongs to the FliN/MopA/SpaO family.</text>
</comment>
<dbReference type="OrthoDB" id="9773459at2"/>
<organism evidence="8 9">
    <name type="scientific">Cellulomonas biazotea</name>
    <dbReference type="NCBI Taxonomy" id="1709"/>
    <lineage>
        <taxon>Bacteria</taxon>
        <taxon>Bacillati</taxon>
        <taxon>Actinomycetota</taxon>
        <taxon>Actinomycetes</taxon>
        <taxon>Micrococcales</taxon>
        <taxon>Cellulomonadaceae</taxon>
        <taxon>Cellulomonas</taxon>
    </lineage>
</organism>
<keyword evidence="5" id="KW-0283">Flagellar rotation</keyword>
<gene>
    <name evidence="8" type="ORF">CBZ_30820</name>
</gene>
<dbReference type="InterPro" id="IPR001172">
    <property type="entry name" value="FliN_T3SS_HrcQb"/>
</dbReference>
<dbReference type="GO" id="GO:0003774">
    <property type="term" value="F:cytoskeletal motor activity"/>
    <property type="evidence" value="ECO:0007669"/>
    <property type="project" value="InterPro"/>
</dbReference>
<keyword evidence="3" id="KW-1003">Cell membrane</keyword>
<evidence type="ECO:0000256" key="3">
    <source>
        <dbReference type="ARBA" id="ARBA00022475"/>
    </source>
</evidence>
<dbReference type="GO" id="GO:0005886">
    <property type="term" value="C:plasma membrane"/>
    <property type="evidence" value="ECO:0007669"/>
    <property type="project" value="UniProtKB-SubCell"/>
</dbReference>
<dbReference type="GO" id="GO:0009425">
    <property type="term" value="C:bacterial-type flagellum basal body"/>
    <property type="evidence" value="ECO:0007669"/>
    <property type="project" value="InterPro"/>
</dbReference>
<protein>
    <recommendedName>
        <fullName evidence="7">Flagellar motor switch protein FliN-like C-terminal domain-containing protein</fullName>
    </recommendedName>
</protein>